<dbReference type="PANTHER" id="PTHR43757:SF14">
    <property type="entry name" value="GLYCINE CLEAVAGE T-PROTEIN FAMILY"/>
    <property type="match status" value="1"/>
</dbReference>
<sequence>MTEPCATQEIEEALGKYIFISDVTLENHTESCGMLSIFGPRSALLVRTILGETPAGQENLNHVNRNFHGTPVLIARSDYTGEEGFDLLAPADILESLWMAFTAGTSGISALPVGWDALEVLRVEAGVPRFGQDMDHDTIPLEAGIEARAIDFYKGCYIGQEVIARAAHRGHVNRKLVGLKLSQGPLPARRDPILEEGKQVGEITTAVLSPLFGPIALGYVQRNLARPGGNFLVRGLPAETVDLPFYSRAAQRSTAPQNAA</sequence>
<dbReference type="InterPro" id="IPR029043">
    <property type="entry name" value="GcvT/YgfZ_C"/>
</dbReference>
<keyword evidence="4" id="KW-0808">Transferase</keyword>
<dbReference type="InterPro" id="IPR028896">
    <property type="entry name" value="GcvT/YgfZ/DmdA"/>
</dbReference>
<organism evidence="4 5">
    <name type="scientific">Tectimicrobiota bacterium</name>
    <dbReference type="NCBI Taxonomy" id="2528274"/>
    <lineage>
        <taxon>Bacteria</taxon>
        <taxon>Pseudomonadati</taxon>
        <taxon>Nitrospinota/Tectimicrobiota group</taxon>
        <taxon>Candidatus Tectimicrobiota</taxon>
    </lineage>
</organism>
<protein>
    <submittedName>
        <fullName evidence="4">Aminomethyl transferase family protein</fullName>
    </submittedName>
</protein>
<dbReference type="EMBL" id="JACPSX010000077">
    <property type="protein sequence ID" value="MBI3014283.1"/>
    <property type="molecule type" value="Genomic_DNA"/>
</dbReference>
<dbReference type="InterPro" id="IPR006222">
    <property type="entry name" value="GCVT_N"/>
</dbReference>
<name>A0A932GNP3_UNCTE</name>
<feature type="domain" description="GCVT N-terminal" evidence="2">
    <location>
        <begin position="16"/>
        <end position="146"/>
    </location>
</feature>
<dbReference type="InterPro" id="IPR017703">
    <property type="entry name" value="YgfZ/GCV_T_CS"/>
</dbReference>
<evidence type="ECO:0000313" key="4">
    <source>
        <dbReference type="EMBL" id="MBI3014283.1"/>
    </source>
</evidence>
<dbReference type="Proteomes" id="UP000741360">
    <property type="component" value="Unassembled WGS sequence"/>
</dbReference>
<dbReference type="AlphaFoldDB" id="A0A932GNP3"/>
<accession>A0A932GNP3</accession>
<dbReference type="Pfam" id="PF01571">
    <property type="entry name" value="GCV_T"/>
    <property type="match status" value="1"/>
</dbReference>
<dbReference type="NCBIfam" id="TIGR03317">
    <property type="entry name" value="ygfZ_signature"/>
    <property type="match status" value="1"/>
</dbReference>
<gene>
    <name evidence="4" type="ORF">HYY65_04265</name>
</gene>
<reference evidence="4" key="1">
    <citation type="submission" date="2020-07" db="EMBL/GenBank/DDBJ databases">
        <title>Huge and variable diversity of episymbiotic CPR bacteria and DPANN archaea in groundwater ecosystems.</title>
        <authorList>
            <person name="He C.Y."/>
            <person name="Keren R."/>
            <person name="Whittaker M."/>
            <person name="Farag I.F."/>
            <person name="Doudna J."/>
            <person name="Cate J.H.D."/>
            <person name="Banfield J.F."/>
        </authorList>
    </citation>
    <scope>NUCLEOTIDE SEQUENCE</scope>
    <source>
        <strain evidence="4">NC_groundwater_717_Ag_S-0.2um_59_8</strain>
    </source>
</reference>
<comment type="caution">
    <text evidence="4">The sequence shown here is derived from an EMBL/GenBank/DDBJ whole genome shotgun (WGS) entry which is preliminary data.</text>
</comment>
<evidence type="ECO:0000256" key="1">
    <source>
        <dbReference type="ARBA" id="ARBA00022946"/>
    </source>
</evidence>
<dbReference type="Pfam" id="PF08669">
    <property type="entry name" value="GCV_T_C"/>
    <property type="match status" value="1"/>
</dbReference>
<proteinExistence type="predicted"/>
<dbReference type="PANTHER" id="PTHR43757">
    <property type="entry name" value="AMINOMETHYLTRANSFERASE"/>
    <property type="match status" value="1"/>
</dbReference>
<dbReference type="SUPFAM" id="SSF103025">
    <property type="entry name" value="Folate-binding domain"/>
    <property type="match status" value="1"/>
</dbReference>
<dbReference type="PIRSF" id="PIRSF006487">
    <property type="entry name" value="GcvT"/>
    <property type="match status" value="1"/>
</dbReference>
<evidence type="ECO:0000259" key="3">
    <source>
        <dbReference type="Pfam" id="PF08669"/>
    </source>
</evidence>
<evidence type="ECO:0000313" key="5">
    <source>
        <dbReference type="Proteomes" id="UP000741360"/>
    </source>
</evidence>
<keyword evidence="1" id="KW-0809">Transit peptide</keyword>
<dbReference type="Gene3D" id="3.30.1360.120">
    <property type="entry name" value="Probable tRNA modification gtpase trme, domain 1"/>
    <property type="match status" value="1"/>
</dbReference>
<feature type="domain" description="Aminomethyltransferase C-terminal" evidence="3">
    <location>
        <begin position="174"/>
        <end position="246"/>
    </location>
</feature>
<dbReference type="GO" id="GO:0016740">
    <property type="term" value="F:transferase activity"/>
    <property type="evidence" value="ECO:0007669"/>
    <property type="project" value="UniProtKB-KW"/>
</dbReference>
<evidence type="ECO:0000259" key="2">
    <source>
        <dbReference type="Pfam" id="PF01571"/>
    </source>
</evidence>
<dbReference type="InterPro" id="IPR027266">
    <property type="entry name" value="TrmE/GcvT-like"/>
</dbReference>
<dbReference type="InterPro" id="IPR013977">
    <property type="entry name" value="GcvT_C"/>
</dbReference>
<dbReference type="SUPFAM" id="SSF101790">
    <property type="entry name" value="Aminomethyltransferase beta-barrel domain"/>
    <property type="match status" value="1"/>
</dbReference>